<accession>A0A2V2YZ52</accession>
<dbReference type="AlphaFoldDB" id="A0A2V2YZ52"/>
<dbReference type="EMBL" id="QGTQ01000002">
    <property type="protein sequence ID" value="PWW07409.1"/>
    <property type="molecule type" value="Genomic_DNA"/>
</dbReference>
<evidence type="ECO:0000313" key="1">
    <source>
        <dbReference type="EMBL" id="PWW07409.1"/>
    </source>
</evidence>
<protein>
    <recommendedName>
        <fullName evidence="3">Coat F domain-containing protein</fullName>
    </recommendedName>
</protein>
<comment type="caution">
    <text evidence="1">The sequence shown here is derived from an EMBL/GenBank/DDBJ whole genome shotgun (WGS) entry which is preliminary data.</text>
</comment>
<sequence>MVQPITAKELEYIADSMSNEDLLLKQNAVLASSSSNQALVQVAQQFIATHQQHYQTLLQALHQHSNAAPTQPQQ</sequence>
<name>A0A2V2YZ52_9BACL</name>
<organism evidence="1 2">
    <name type="scientific">Paenibacillus cellulosilyticus</name>
    <dbReference type="NCBI Taxonomy" id="375489"/>
    <lineage>
        <taxon>Bacteria</taxon>
        <taxon>Bacillati</taxon>
        <taxon>Bacillota</taxon>
        <taxon>Bacilli</taxon>
        <taxon>Bacillales</taxon>
        <taxon>Paenibacillaceae</taxon>
        <taxon>Paenibacillus</taxon>
    </lineage>
</organism>
<dbReference type="RefSeq" id="WP_110042651.1">
    <property type="nucleotide sequence ID" value="NZ_CP054612.1"/>
</dbReference>
<proteinExistence type="predicted"/>
<evidence type="ECO:0008006" key="3">
    <source>
        <dbReference type="Google" id="ProtNLM"/>
    </source>
</evidence>
<gene>
    <name evidence="1" type="ORF">DFQ01_102302</name>
</gene>
<dbReference type="OrthoDB" id="2382349at2"/>
<keyword evidence="2" id="KW-1185">Reference proteome</keyword>
<evidence type="ECO:0000313" key="2">
    <source>
        <dbReference type="Proteomes" id="UP000246635"/>
    </source>
</evidence>
<reference evidence="1 2" key="1">
    <citation type="submission" date="2018-05" db="EMBL/GenBank/DDBJ databases">
        <title>Genomic Encyclopedia of Type Strains, Phase III (KMG-III): the genomes of soil and plant-associated and newly described type strains.</title>
        <authorList>
            <person name="Whitman W."/>
        </authorList>
    </citation>
    <scope>NUCLEOTIDE SEQUENCE [LARGE SCALE GENOMIC DNA]</scope>
    <source>
        <strain evidence="1 2">CECT 5696</strain>
    </source>
</reference>
<dbReference type="Proteomes" id="UP000246635">
    <property type="component" value="Unassembled WGS sequence"/>
</dbReference>